<gene>
    <name evidence="2" type="ORF">NSJP_2566</name>
</gene>
<feature type="transmembrane region" description="Helical" evidence="1">
    <location>
        <begin position="112"/>
        <end position="133"/>
    </location>
</feature>
<keyword evidence="3" id="KW-1185">Reference proteome</keyword>
<dbReference type="RefSeq" id="WP_080887072.1">
    <property type="nucleotide sequence ID" value="NZ_LT828648.1"/>
</dbReference>
<feature type="transmembrane region" description="Helical" evidence="1">
    <location>
        <begin position="39"/>
        <end position="57"/>
    </location>
</feature>
<accession>A0A1W1I7F0</accession>
<organism evidence="2 3">
    <name type="scientific">Nitrospira japonica</name>
    <dbReference type="NCBI Taxonomy" id="1325564"/>
    <lineage>
        <taxon>Bacteria</taxon>
        <taxon>Pseudomonadati</taxon>
        <taxon>Nitrospirota</taxon>
        <taxon>Nitrospiria</taxon>
        <taxon>Nitrospirales</taxon>
        <taxon>Nitrospiraceae</taxon>
        <taxon>Nitrospira</taxon>
    </lineage>
</organism>
<name>A0A1W1I7F0_9BACT</name>
<dbReference type="OrthoDB" id="957910at2"/>
<dbReference type="AlphaFoldDB" id="A0A1W1I7F0"/>
<keyword evidence="1" id="KW-0472">Membrane</keyword>
<feature type="transmembrane region" description="Helical" evidence="1">
    <location>
        <begin position="7"/>
        <end position="27"/>
    </location>
</feature>
<evidence type="ECO:0000256" key="1">
    <source>
        <dbReference type="SAM" id="Phobius"/>
    </source>
</evidence>
<reference evidence="2 3" key="1">
    <citation type="submission" date="2017-03" db="EMBL/GenBank/DDBJ databases">
        <authorList>
            <person name="Afonso C.L."/>
            <person name="Miller P.J."/>
            <person name="Scott M.A."/>
            <person name="Spackman E."/>
            <person name="Goraichik I."/>
            <person name="Dimitrov K.M."/>
            <person name="Suarez D.L."/>
            <person name="Swayne D.E."/>
        </authorList>
    </citation>
    <scope>NUCLEOTIDE SEQUENCE [LARGE SCALE GENOMIC DNA]</scope>
    <source>
        <strain evidence="2">Genome sequencing of Nitrospira japonica strain NJ11</strain>
    </source>
</reference>
<dbReference type="Proteomes" id="UP000192042">
    <property type="component" value="Chromosome I"/>
</dbReference>
<dbReference type="STRING" id="1325564.NSJP_2566"/>
<feature type="transmembrane region" description="Helical" evidence="1">
    <location>
        <begin position="69"/>
        <end position="92"/>
    </location>
</feature>
<evidence type="ECO:0000313" key="2">
    <source>
        <dbReference type="EMBL" id="SLM48733.1"/>
    </source>
</evidence>
<keyword evidence="1" id="KW-0812">Transmembrane</keyword>
<keyword evidence="1" id="KW-1133">Transmembrane helix</keyword>
<dbReference type="EMBL" id="LT828648">
    <property type="protein sequence ID" value="SLM48733.1"/>
    <property type="molecule type" value="Genomic_DNA"/>
</dbReference>
<evidence type="ECO:0000313" key="3">
    <source>
        <dbReference type="Proteomes" id="UP000192042"/>
    </source>
</evidence>
<dbReference type="KEGG" id="nja:NSJP_2566"/>
<protein>
    <submittedName>
        <fullName evidence="2">Uncharacterized protein</fullName>
    </submittedName>
</protein>
<proteinExistence type="predicted"/>
<sequence length="142" mass="15221">MSWLCSWLLGPEGLWVVICLFAYLAAVSNNPSTPAGNEFLESLWIAIPLVGVPLTFLTGYLPGGWSGRWLLRLIVASLFGVVVASFLAASGVDYHDSRNSGLMAAPFYSLTIGLFVLIPGAAIAAIAAILLFWRRNKAHGRG</sequence>